<evidence type="ECO:0000313" key="1">
    <source>
        <dbReference type="EMBL" id="TFK94798.1"/>
    </source>
</evidence>
<dbReference type="Proteomes" id="UP000308197">
    <property type="component" value="Unassembled WGS sequence"/>
</dbReference>
<reference evidence="1 2" key="1">
    <citation type="journal article" date="2019" name="Nat. Ecol. Evol.">
        <title>Megaphylogeny resolves global patterns of mushroom evolution.</title>
        <authorList>
            <person name="Varga T."/>
            <person name="Krizsan K."/>
            <person name="Foldi C."/>
            <person name="Dima B."/>
            <person name="Sanchez-Garcia M."/>
            <person name="Sanchez-Ramirez S."/>
            <person name="Szollosi G.J."/>
            <person name="Szarkandi J.G."/>
            <person name="Papp V."/>
            <person name="Albert L."/>
            <person name="Andreopoulos W."/>
            <person name="Angelini C."/>
            <person name="Antonin V."/>
            <person name="Barry K.W."/>
            <person name="Bougher N.L."/>
            <person name="Buchanan P."/>
            <person name="Buyck B."/>
            <person name="Bense V."/>
            <person name="Catcheside P."/>
            <person name="Chovatia M."/>
            <person name="Cooper J."/>
            <person name="Damon W."/>
            <person name="Desjardin D."/>
            <person name="Finy P."/>
            <person name="Geml J."/>
            <person name="Haridas S."/>
            <person name="Hughes K."/>
            <person name="Justo A."/>
            <person name="Karasinski D."/>
            <person name="Kautmanova I."/>
            <person name="Kiss B."/>
            <person name="Kocsube S."/>
            <person name="Kotiranta H."/>
            <person name="LaButti K.M."/>
            <person name="Lechner B.E."/>
            <person name="Liimatainen K."/>
            <person name="Lipzen A."/>
            <person name="Lukacs Z."/>
            <person name="Mihaltcheva S."/>
            <person name="Morgado L.N."/>
            <person name="Niskanen T."/>
            <person name="Noordeloos M.E."/>
            <person name="Ohm R.A."/>
            <person name="Ortiz-Santana B."/>
            <person name="Ovrebo C."/>
            <person name="Racz N."/>
            <person name="Riley R."/>
            <person name="Savchenko A."/>
            <person name="Shiryaev A."/>
            <person name="Soop K."/>
            <person name="Spirin V."/>
            <person name="Szebenyi C."/>
            <person name="Tomsovsky M."/>
            <person name="Tulloss R.E."/>
            <person name="Uehling J."/>
            <person name="Grigoriev I.V."/>
            <person name="Vagvolgyi C."/>
            <person name="Papp T."/>
            <person name="Martin F.M."/>
            <person name="Miettinen O."/>
            <person name="Hibbett D.S."/>
            <person name="Nagy L.G."/>
        </authorList>
    </citation>
    <scope>NUCLEOTIDE SEQUENCE [LARGE SCALE GENOMIC DNA]</scope>
    <source>
        <strain evidence="1 2">HHB13444</strain>
    </source>
</reference>
<proteinExistence type="predicted"/>
<dbReference type="InParanoid" id="A0A5C3Q3L6"/>
<dbReference type="AlphaFoldDB" id="A0A5C3Q3L6"/>
<gene>
    <name evidence="1" type="ORF">K466DRAFT_193800</name>
</gene>
<organism evidence="1 2">
    <name type="scientific">Polyporus arcularius HHB13444</name>
    <dbReference type="NCBI Taxonomy" id="1314778"/>
    <lineage>
        <taxon>Eukaryota</taxon>
        <taxon>Fungi</taxon>
        <taxon>Dikarya</taxon>
        <taxon>Basidiomycota</taxon>
        <taxon>Agaricomycotina</taxon>
        <taxon>Agaricomycetes</taxon>
        <taxon>Polyporales</taxon>
        <taxon>Polyporaceae</taxon>
        <taxon>Polyporus</taxon>
    </lineage>
</organism>
<evidence type="ECO:0000313" key="2">
    <source>
        <dbReference type="Proteomes" id="UP000308197"/>
    </source>
</evidence>
<sequence length="116" mass="13736">MTRKPAVWPQCIRDWTDGTDLWQLGNLKDSFFAYEPDWLTRGFDGSVLPYWSKDSPERNTLRELLLALHDGLLWVRITSSPPILWDMNWNVTAREVCDVIEAFIRETWSSFRCEVR</sequence>
<name>A0A5C3Q3L6_9APHY</name>
<accession>A0A5C3Q3L6</accession>
<keyword evidence="2" id="KW-1185">Reference proteome</keyword>
<protein>
    <submittedName>
        <fullName evidence="1">Uncharacterized protein</fullName>
    </submittedName>
</protein>
<dbReference type="EMBL" id="ML210965">
    <property type="protein sequence ID" value="TFK94798.1"/>
    <property type="molecule type" value="Genomic_DNA"/>
</dbReference>